<comment type="caution">
    <text evidence="2">The sequence shown here is derived from an EMBL/GenBank/DDBJ whole genome shotgun (WGS) entry which is preliminary data.</text>
</comment>
<reference evidence="3" key="1">
    <citation type="journal article" date="2019" name="Int. J. Syst. Evol. Microbiol.">
        <title>The Global Catalogue of Microorganisms (GCM) 10K type strain sequencing project: providing services to taxonomists for standard genome sequencing and annotation.</title>
        <authorList>
            <consortium name="The Broad Institute Genomics Platform"/>
            <consortium name="The Broad Institute Genome Sequencing Center for Infectious Disease"/>
            <person name="Wu L."/>
            <person name="Ma J."/>
        </authorList>
    </citation>
    <scope>NUCLEOTIDE SEQUENCE [LARGE SCALE GENOMIC DNA]</scope>
    <source>
        <strain evidence="3">JCM 31047</strain>
    </source>
</reference>
<dbReference type="InterPro" id="IPR018330">
    <property type="entry name" value="RecT_fam"/>
</dbReference>
<accession>A0A8H9GRI8</accession>
<name>A0A8H9GRI8_9DEIO</name>
<evidence type="ECO:0000256" key="1">
    <source>
        <dbReference type="SAM" id="MobiDB-lite"/>
    </source>
</evidence>
<evidence type="ECO:0000313" key="2">
    <source>
        <dbReference type="EMBL" id="GGM54136.1"/>
    </source>
</evidence>
<dbReference type="EMBL" id="BMQG01000014">
    <property type="protein sequence ID" value="GGM54136.1"/>
    <property type="molecule type" value="Genomic_DNA"/>
</dbReference>
<dbReference type="GO" id="GO:0003677">
    <property type="term" value="F:DNA binding"/>
    <property type="evidence" value="ECO:0007669"/>
    <property type="project" value="InterPro"/>
</dbReference>
<evidence type="ECO:0008006" key="4">
    <source>
        <dbReference type="Google" id="ProtNLM"/>
    </source>
</evidence>
<dbReference type="GO" id="GO:0006310">
    <property type="term" value="P:DNA recombination"/>
    <property type="evidence" value="ECO:0007669"/>
    <property type="project" value="InterPro"/>
</dbReference>
<organism evidence="2 3">
    <name type="scientific">Deinococcus arenae</name>
    <dbReference type="NCBI Taxonomy" id="1452751"/>
    <lineage>
        <taxon>Bacteria</taxon>
        <taxon>Thermotogati</taxon>
        <taxon>Deinococcota</taxon>
        <taxon>Deinococci</taxon>
        <taxon>Deinococcales</taxon>
        <taxon>Deinococcaceae</taxon>
        <taxon>Deinococcus</taxon>
    </lineage>
</organism>
<keyword evidence="3" id="KW-1185">Reference proteome</keyword>
<proteinExistence type="predicted"/>
<protein>
    <recommendedName>
        <fullName evidence="4">Phage recombination protein Bet</fullName>
    </recommendedName>
</protein>
<sequence>MTALEHARPAGMLLAPVDFDREQLDLIKTQIAPGATDGELALFVQQSKRTGLDPFSRQIYAVMREQRQQVNGQWSTVKRMTIQVSIDGFRLIAERTGKYAGQVGPHWCGADGKWVDVWLSDEPPAAARVGVLRRDFVEPLYATARWASFAQKNREGKPVSQWATMPDMMLAKCAEAQALRRAFPNDLSGLYTSDEMAQAENGREERPAQQAQSTRPVDVTREVQEAAGTPAHTLADPQQEEVLQRWVTSIGDMATRVRRVAPADEVQAILDKYAWRTTTDAARACHTELKELGLKHAPQPAPQAQPEPTTVPAEALLTEPQRKALCAHASRAGATTSEDRACLWAYLLNSDLGIRTRDLTEAQADVILGTFSTWSNDEAAQALLEAKKAVLPF</sequence>
<gene>
    <name evidence="2" type="ORF">GCM10008956_32520</name>
</gene>
<feature type="region of interest" description="Disordered" evidence="1">
    <location>
        <begin position="197"/>
        <end position="219"/>
    </location>
</feature>
<evidence type="ECO:0000313" key="3">
    <source>
        <dbReference type="Proteomes" id="UP000600547"/>
    </source>
</evidence>
<dbReference type="InterPro" id="IPR010183">
    <property type="entry name" value="Phage_lambda_Bet"/>
</dbReference>
<dbReference type="RefSeq" id="WP_189062702.1">
    <property type="nucleotide sequence ID" value="NZ_BMQG01000014.1"/>
</dbReference>
<dbReference type="Pfam" id="PF03837">
    <property type="entry name" value="RecT"/>
    <property type="match status" value="1"/>
</dbReference>
<dbReference type="Proteomes" id="UP000600547">
    <property type="component" value="Unassembled WGS sequence"/>
</dbReference>
<dbReference type="NCBIfam" id="TIGR01913">
    <property type="entry name" value="bet_lambda"/>
    <property type="match status" value="1"/>
</dbReference>
<dbReference type="AlphaFoldDB" id="A0A8H9GRI8"/>